<sequence length="149" mass="15573">MSWSGSGLSAQVPPLRRFFLGVLSSSAPATAHRLGRAGGMRGPDPMPSVLAALETPDKLQQATLPIVSNADCRKYWGSKVTDMMICAGASGISSCMGDSGGPLVCQKDGAWTLVGIVSWGSSRCGPFSPGVYTRITKFIPWVLGVLEAN</sequence>
<evidence type="ECO:0000256" key="2">
    <source>
        <dbReference type="ARBA" id="ARBA00022801"/>
    </source>
</evidence>
<dbReference type="AlphaFoldDB" id="A0AB34H3P5"/>
<comment type="caution">
    <text evidence="7">The sequence shown here is derived from an EMBL/GenBank/DDBJ whole genome shotgun (WGS) entry which is preliminary data.</text>
</comment>
<dbReference type="GO" id="GO:0004252">
    <property type="term" value="F:serine-type endopeptidase activity"/>
    <property type="evidence" value="ECO:0007669"/>
    <property type="project" value="InterPro"/>
</dbReference>
<keyword evidence="5" id="KW-1015">Disulfide bond</keyword>
<dbReference type="PANTHER" id="PTHR24250">
    <property type="entry name" value="CHYMOTRYPSIN-RELATED"/>
    <property type="match status" value="1"/>
</dbReference>
<evidence type="ECO:0000259" key="6">
    <source>
        <dbReference type="PROSITE" id="PS50240"/>
    </source>
</evidence>
<dbReference type="InterPro" id="IPR009003">
    <property type="entry name" value="Peptidase_S1_PA"/>
</dbReference>
<evidence type="ECO:0000256" key="3">
    <source>
        <dbReference type="ARBA" id="ARBA00022825"/>
    </source>
</evidence>
<evidence type="ECO:0000256" key="1">
    <source>
        <dbReference type="ARBA" id="ARBA00022670"/>
    </source>
</evidence>
<dbReference type="PANTHER" id="PTHR24250:SF31">
    <property type="entry name" value="PEPTIDASE S1 DOMAIN-CONTAINING PROTEIN"/>
    <property type="match status" value="1"/>
</dbReference>
<keyword evidence="3" id="KW-0720">Serine protease</keyword>
<keyword evidence="8" id="KW-1185">Reference proteome</keyword>
<organism evidence="7 8">
    <name type="scientific">Eschrichtius robustus</name>
    <name type="common">California gray whale</name>
    <name type="synonym">Eschrichtius gibbosus</name>
    <dbReference type="NCBI Taxonomy" id="9764"/>
    <lineage>
        <taxon>Eukaryota</taxon>
        <taxon>Metazoa</taxon>
        <taxon>Chordata</taxon>
        <taxon>Craniata</taxon>
        <taxon>Vertebrata</taxon>
        <taxon>Euteleostomi</taxon>
        <taxon>Mammalia</taxon>
        <taxon>Eutheria</taxon>
        <taxon>Laurasiatheria</taxon>
        <taxon>Artiodactyla</taxon>
        <taxon>Whippomorpha</taxon>
        <taxon>Cetacea</taxon>
        <taxon>Mysticeti</taxon>
        <taxon>Eschrichtiidae</taxon>
        <taxon>Eschrichtius</taxon>
    </lineage>
</organism>
<feature type="domain" description="Peptidase S1" evidence="6">
    <location>
        <begin position="1"/>
        <end position="147"/>
    </location>
</feature>
<dbReference type="GO" id="GO:0006508">
    <property type="term" value="P:proteolysis"/>
    <property type="evidence" value="ECO:0007669"/>
    <property type="project" value="UniProtKB-KW"/>
</dbReference>
<dbReference type="PROSITE" id="PS00135">
    <property type="entry name" value="TRYPSIN_SER"/>
    <property type="match status" value="1"/>
</dbReference>
<dbReference type="EMBL" id="JAIQCJ010002005">
    <property type="protein sequence ID" value="KAJ8785812.1"/>
    <property type="molecule type" value="Genomic_DNA"/>
</dbReference>
<keyword evidence="1" id="KW-0645">Protease</keyword>
<name>A0AB34H3P5_ESCRO</name>
<keyword evidence="4" id="KW-0865">Zymogen</keyword>
<keyword evidence="2" id="KW-0378">Hydrolase</keyword>
<accession>A0AB34H3P5</accession>
<dbReference type="FunFam" id="2.40.10.10:FF:000176">
    <property type="entry name" value="Chymotrypsinogen A"/>
    <property type="match status" value="1"/>
</dbReference>
<dbReference type="Pfam" id="PF00089">
    <property type="entry name" value="Trypsin"/>
    <property type="match status" value="1"/>
</dbReference>
<dbReference type="Proteomes" id="UP001159641">
    <property type="component" value="Unassembled WGS sequence"/>
</dbReference>
<dbReference type="PROSITE" id="PS50240">
    <property type="entry name" value="TRYPSIN_DOM"/>
    <property type="match status" value="1"/>
</dbReference>
<dbReference type="SMART" id="SM00020">
    <property type="entry name" value="Tryp_SPc"/>
    <property type="match status" value="1"/>
</dbReference>
<proteinExistence type="predicted"/>
<dbReference type="InterPro" id="IPR043504">
    <property type="entry name" value="Peptidase_S1_PA_chymotrypsin"/>
</dbReference>
<dbReference type="InterPro" id="IPR001254">
    <property type="entry name" value="Trypsin_dom"/>
</dbReference>
<dbReference type="Gene3D" id="2.40.10.10">
    <property type="entry name" value="Trypsin-like serine proteases"/>
    <property type="match status" value="1"/>
</dbReference>
<dbReference type="CDD" id="cd00190">
    <property type="entry name" value="Tryp_SPc"/>
    <property type="match status" value="1"/>
</dbReference>
<gene>
    <name evidence="7" type="ORF">J1605_006772</name>
</gene>
<reference evidence="7 8" key="1">
    <citation type="submission" date="2022-11" db="EMBL/GenBank/DDBJ databases">
        <title>Whole genome sequence of Eschrichtius robustus ER-17-0199.</title>
        <authorList>
            <person name="Bruniche-Olsen A."/>
            <person name="Black A.N."/>
            <person name="Fields C.J."/>
            <person name="Walden K."/>
            <person name="Dewoody J.A."/>
        </authorList>
    </citation>
    <scope>NUCLEOTIDE SEQUENCE [LARGE SCALE GENOMIC DNA]</scope>
    <source>
        <strain evidence="7">ER-17-0199</strain>
        <tissue evidence="7">Blubber</tissue>
    </source>
</reference>
<dbReference type="InterPro" id="IPR033116">
    <property type="entry name" value="TRYPSIN_SER"/>
</dbReference>
<evidence type="ECO:0000256" key="5">
    <source>
        <dbReference type="ARBA" id="ARBA00023157"/>
    </source>
</evidence>
<evidence type="ECO:0000313" key="8">
    <source>
        <dbReference type="Proteomes" id="UP001159641"/>
    </source>
</evidence>
<evidence type="ECO:0000256" key="4">
    <source>
        <dbReference type="ARBA" id="ARBA00023145"/>
    </source>
</evidence>
<protein>
    <recommendedName>
        <fullName evidence="6">Peptidase S1 domain-containing protein</fullName>
    </recommendedName>
</protein>
<evidence type="ECO:0000313" key="7">
    <source>
        <dbReference type="EMBL" id="KAJ8785812.1"/>
    </source>
</evidence>
<dbReference type="SUPFAM" id="SSF50494">
    <property type="entry name" value="Trypsin-like serine proteases"/>
    <property type="match status" value="1"/>
</dbReference>